<organism evidence="1 2">
    <name type="scientific">Paenibacillus arenosi</name>
    <dbReference type="NCBI Taxonomy" id="2774142"/>
    <lineage>
        <taxon>Bacteria</taxon>
        <taxon>Bacillati</taxon>
        <taxon>Bacillota</taxon>
        <taxon>Bacilli</taxon>
        <taxon>Bacillales</taxon>
        <taxon>Paenibacillaceae</taxon>
        <taxon>Paenibacillus</taxon>
    </lineage>
</organism>
<sequence length="373" mass="42615">MSAFVTVLSAANSLGIYVPAKLLQHQLRAKGLQVQIEMLEQLYPAVTRDSIPRYRKAFHQSFRVAKTGYHLAKNLGDTLDPTKVEALLSKWKEEGRKHFIVMTGFWIPVIERYKEIMKETSSLTIQLIRLDAGESASYAVHRGLGDDYHNVWMFEVGGNEEQQLCRQLIVSREAPVSFESRADRYTIHGGGWGIGTYQTIIDPARQQQLALNVIAYYLDDIPDNRDFHRYYMIDPEWNPWDIDEQGDHRFPPFAEVNEQGNVEFLSCSSRSYPEVFDLIRNSRAVISKPGGATLVDSLSAATPVIMLEPFGSHEEANMKLWESEGFGIRYEQWKEAGFSIDLLRELHDNLLRAREKAVDVVEELIVSLHVPNN</sequence>
<dbReference type="Gene3D" id="3.40.50.2000">
    <property type="entry name" value="Glycogen Phosphorylase B"/>
    <property type="match status" value="1"/>
</dbReference>
<dbReference type="Proteomes" id="UP000634529">
    <property type="component" value="Unassembled WGS sequence"/>
</dbReference>
<evidence type="ECO:0000313" key="2">
    <source>
        <dbReference type="Proteomes" id="UP000634529"/>
    </source>
</evidence>
<name>A0ABR9AVE2_9BACL</name>
<gene>
    <name evidence="1" type="ORF">IFO66_02660</name>
</gene>
<dbReference type="RefSeq" id="WP_192023612.1">
    <property type="nucleotide sequence ID" value="NZ_JACYTN010000001.1"/>
</dbReference>
<evidence type="ECO:0000313" key="1">
    <source>
        <dbReference type="EMBL" id="MBD8497197.1"/>
    </source>
</evidence>
<evidence type="ECO:0008006" key="3">
    <source>
        <dbReference type="Google" id="ProtNLM"/>
    </source>
</evidence>
<protein>
    <recommendedName>
        <fullName evidence="3">UDP-glucuronosyltransferase</fullName>
    </recommendedName>
</protein>
<accession>A0ABR9AVE2</accession>
<proteinExistence type="predicted"/>
<reference evidence="1 2" key="1">
    <citation type="submission" date="2020-09" db="EMBL/GenBank/DDBJ databases">
        <title>Paenibacillus sp. CAU 1523 isolated from sand of Haeundae Beach.</title>
        <authorList>
            <person name="Kim W."/>
        </authorList>
    </citation>
    <scope>NUCLEOTIDE SEQUENCE [LARGE SCALE GENOMIC DNA]</scope>
    <source>
        <strain evidence="1 2">CAU 1523</strain>
    </source>
</reference>
<dbReference type="EMBL" id="JACYTN010000001">
    <property type="protein sequence ID" value="MBD8497197.1"/>
    <property type="molecule type" value="Genomic_DNA"/>
</dbReference>
<comment type="caution">
    <text evidence="1">The sequence shown here is derived from an EMBL/GenBank/DDBJ whole genome shotgun (WGS) entry which is preliminary data.</text>
</comment>
<keyword evidence="2" id="KW-1185">Reference proteome</keyword>